<gene>
    <name evidence="1" type="ORF">GPX89_40955</name>
</gene>
<dbReference type="AlphaFoldDB" id="A0A7K1VAG6"/>
<organism evidence="1 2">
    <name type="scientific">Nocardia terrae</name>
    <dbReference type="NCBI Taxonomy" id="2675851"/>
    <lineage>
        <taxon>Bacteria</taxon>
        <taxon>Bacillati</taxon>
        <taxon>Actinomycetota</taxon>
        <taxon>Actinomycetes</taxon>
        <taxon>Mycobacteriales</taxon>
        <taxon>Nocardiaceae</taxon>
        <taxon>Nocardia</taxon>
    </lineage>
</organism>
<dbReference type="Proteomes" id="UP000466794">
    <property type="component" value="Unassembled WGS sequence"/>
</dbReference>
<keyword evidence="2" id="KW-1185">Reference proteome</keyword>
<protein>
    <submittedName>
        <fullName evidence="1">Uncharacterized protein</fullName>
    </submittedName>
</protein>
<dbReference type="Pfam" id="PF21813">
    <property type="entry name" value="DUF6882"/>
    <property type="match status" value="1"/>
</dbReference>
<proteinExistence type="predicted"/>
<evidence type="ECO:0000313" key="2">
    <source>
        <dbReference type="Proteomes" id="UP000466794"/>
    </source>
</evidence>
<dbReference type="InterPro" id="IPR049249">
    <property type="entry name" value="DUF6882"/>
</dbReference>
<name>A0A7K1VAG6_9NOCA</name>
<dbReference type="RefSeq" id="WP_198347832.1">
    <property type="nucleotide sequence ID" value="NZ_WRPP01000014.1"/>
</dbReference>
<accession>A0A7K1VAG6</accession>
<dbReference type="EMBL" id="WRPP01000014">
    <property type="protein sequence ID" value="MVU83596.1"/>
    <property type="molecule type" value="Genomic_DNA"/>
</dbReference>
<evidence type="ECO:0000313" key="1">
    <source>
        <dbReference type="EMBL" id="MVU83596.1"/>
    </source>
</evidence>
<reference evidence="1 2" key="1">
    <citation type="submission" date="2019-12" db="EMBL/GenBank/DDBJ databases">
        <title>Nocardia sp. nov. ET3-3 isolated from soil.</title>
        <authorList>
            <person name="Kanchanasin P."/>
            <person name="Tanasupawat S."/>
            <person name="Yuki M."/>
            <person name="Kudo T."/>
        </authorList>
    </citation>
    <scope>NUCLEOTIDE SEQUENCE [LARGE SCALE GENOMIC DNA]</scope>
    <source>
        <strain evidence="1 2">ET3-3</strain>
    </source>
</reference>
<sequence length="237" mass="25841">MSGNLTLANVLDDAALLSFEHQMHLSEVLGEHSWNVNIAERRFEFRCADRTLVCTAMHLLGSAAPGPQSWLWSWANPTGYPDEVTAVAKSVRDFGSQQGIPELASAEVPFAAFGEDVEPHQVSWTMMELAKPITGHWTSYQGPAGSGTFVAFLVEHPELQLPPPSGPRVIRVLSQGIAELALTDHRRAVHSYLTRRGLSVTFKPNGESLYFEGDAVNGTVDFDEYGRMTGISGGMQG</sequence>
<comment type="caution">
    <text evidence="1">The sequence shown here is derived from an EMBL/GenBank/DDBJ whole genome shotgun (WGS) entry which is preliminary data.</text>
</comment>